<protein>
    <submittedName>
        <fullName evidence="1">His-Xaa-Ser system protein HxsD</fullName>
    </submittedName>
</protein>
<reference evidence="2" key="1">
    <citation type="submission" date="2017-02" db="EMBL/GenBank/DDBJ databases">
        <authorList>
            <person name="Varghese N."/>
            <person name="Submissions S."/>
        </authorList>
    </citation>
    <scope>NUCLEOTIDE SEQUENCE [LARGE SCALE GENOMIC DNA]</scope>
    <source>
        <strain evidence="2">DSM 22224</strain>
    </source>
</reference>
<evidence type="ECO:0000313" key="1">
    <source>
        <dbReference type="EMBL" id="SJZ67502.1"/>
    </source>
</evidence>
<organism evidence="1 2">
    <name type="scientific">Chitinophaga eiseniae</name>
    <dbReference type="NCBI Taxonomy" id="634771"/>
    <lineage>
        <taxon>Bacteria</taxon>
        <taxon>Pseudomonadati</taxon>
        <taxon>Bacteroidota</taxon>
        <taxon>Chitinophagia</taxon>
        <taxon>Chitinophagales</taxon>
        <taxon>Chitinophagaceae</taxon>
        <taxon>Chitinophaga</taxon>
    </lineage>
</organism>
<accession>A0A1T4MKH9</accession>
<dbReference type="Proteomes" id="UP000190367">
    <property type="component" value="Unassembled WGS sequence"/>
</dbReference>
<dbReference type="STRING" id="634771.SAMN04488128_1011143"/>
<dbReference type="EMBL" id="FUWZ01000001">
    <property type="protein sequence ID" value="SJZ67502.1"/>
    <property type="molecule type" value="Genomic_DNA"/>
</dbReference>
<dbReference type="OrthoDB" id="1047691at2"/>
<name>A0A1T4MKH9_9BACT</name>
<dbReference type="InterPro" id="IPR023974">
    <property type="entry name" value="HxsD"/>
</dbReference>
<proteinExistence type="predicted"/>
<dbReference type="NCBIfam" id="TIGR03976">
    <property type="entry name" value="chp_LLNDYxLRE"/>
    <property type="match status" value="1"/>
</dbReference>
<dbReference type="AlphaFoldDB" id="A0A1T4MKH9"/>
<gene>
    <name evidence="1" type="ORF">SAMN04488128_1011143</name>
</gene>
<keyword evidence="2" id="KW-1185">Reference proteome</keyword>
<dbReference type="RefSeq" id="WP_078667760.1">
    <property type="nucleotide sequence ID" value="NZ_FUWZ01000001.1"/>
</dbReference>
<sequence length="124" mass="14457">MEVLQNDKILKVAIDAEIYPEVVLLKCLYWYSNTFEVDVRKSSTSQYEISLKAIRHPDKVDWAIILLKLKQDLIDFKLRQHITDETKTIRELIIAKAFIYYDQQEGPVSEITDPVGFNPQSVKV</sequence>
<evidence type="ECO:0000313" key="2">
    <source>
        <dbReference type="Proteomes" id="UP000190367"/>
    </source>
</evidence>